<dbReference type="EMBL" id="JGZP01000012">
    <property type="protein sequence ID" value="KFI97456.1"/>
    <property type="molecule type" value="Genomic_DNA"/>
</dbReference>
<accession>A0A087DPK6</accession>
<organism evidence="1 2">
    <name type="scientific">Bifidobacterium stellenboschense</name>
    <dbReference type="NCBI Taxonomy" id="762211"/>
    <lineage>
        <taxon>Bacteria</taxon>
        <taxon>Bacillati</taxon>
        <taxon>Actinomycetota</taxon>
        <taxon>Actinomycetes</taxon>
        <taxon>Bifidobacteriales</taxon>
        <taxon>Bifidobacteriaceae</taxon>
        <taxon>Bifidobacterium</taxon>
    </lineage>
</organism>
<keyword evidence="2" id="KW-1185">Reference proteome</keyword>
<proteinExistence type="predicted"/>
<dbReference type="OrthoDB" id="3233504at2"/>
<sequence>MRFIDVDSTFDYDSRATDVPEGVRVRITRLTPHLDYDVAVTVPEGMLPSRRETTPGALIVGGAMVHHRSFRELGEAERWAREFTDGLRDVAAVG</sequence>
<evidence type="ECO:0000313" key="2">
    <source>
        <dbReference type="Proteomes" id="UP000029004"/>
    </source>
</evidence>
<comment type="caution">
    <text evidence="1">The sequence shown here is derived from an EMBL/GenBank/DDBJ whole genome shotgun (WGS) entry which is preliminary data.</text>
</comment>
<name>A0A087DPK6_9BIFI</name>
<reference evidence="1 2" key="1">
    <citation type="submission" date="2014-03" db="EMBL/GenBank/DDBJ databases">
        <title>Genomics of Bifidobacteria.</title>
        <authorList>
            <person name="Ventura M."/>
            <person name="Milani C."/>
            <person name="Lugli G.A."/>
        </authorList>
    </citation>
    <scope>NUCLEOTIDE SEQUENCE [LARGE SCALE GENOMIC DNA]</scope>
    <source>
        <strain evidence="1 2">DSM 23968</strain>
    </source>
</reference>
<protein>
    <submittedName>
        <fullName evidence="1">Uncharacterized protein</fullName>
    </submittedName>
</protein>
<dbReference type="Proteomes" id="UP000029004">
    <property type="component" value="Unassembled WGS sequence"/>
</dbReference>
<evidence type="ECO:0000313" key="1">
    <source>
        <dbReference type="EMBL" id="KFI97456.1"/>
    </source>
</evidence>
<dbReference type="RefSeq" id="WP_034528221.1">
    <property type="nucleotide sequence ID" value="NZ_JGZP01000012.1"/>
</dbReference>
<dbReference type="AlphaFoldDB" id="A0A087DPK6"/>
<gene>
    <name evidence="1" type="ORF">BSTEL_0177</name>
</gene>